<accession>A0A2A4HUN6</accession>
<dbReference type="Proteomes" id="UP000218784">
    <property type="component" value="Unassembled WGS sequence"/>
</dbReference>
<evidence type="ECO:0000313" key="2">
    <source>
        <dbReference type="Proteomes" id="UP000218784"/>
    </source>
</evidence>
<reference evidence="1 2" key="1">
    <citation type="submission" date="2017-09" db="EMBL/GenBank/DDBJ databases">
        <title>Sphingomonas ginsenosidimutans KACC 14949, whole genome shotgun sequence.</title>
        <authorList>
            <person name="Feng G."/>
            <person name="Zhu H."/>
        </authorList>
    </citation>
    <scope>NUCLEOTIDE SEQUENCE [LARGE SCALE GENOMIC DNA]</scope>
    <source>
        <strain evidence="1 2">KACC 14949</strain>
    </source>
</reference>
<keyword evidence="2" id="KW-1185">Reference proteome</keyword>
<evidence type="ECO:0000313" key="1">
    <source>
        <dbReference type="EMBL" id="PCG07385.1"/>
    </source>
</evidence>
<comment type="caution">
    <text evidence="1">The sequence shown here is derived from an EMBL/GenBank/DDBJ whole genome shotgun (WGS) entry which is preliminary data.</text>
</comment>
<sequence>MTGRSRSPSKSASSDLLSPCVRTLPVDEEFFICSHWPMPRISDDLLLTHLEVALVDRRGKRTPVAG</sequence>
<protein>
    <submittedName>
        <fullName evidence="1">Uncharacterized protein</fullName>
    </submittedName>
</protein>
<dbReference type="EMBL" id="NWVD01000053">
    <property type="protein sequence ID" value="PCG07385.1"/>
    <property type="molecule type" value="Genomic_DNA"/>
</dbReference>
<gene>
    <name evidence="1" type="ORF">COA17_18675</name>
</gene>
<name>A0A2A4HUN6_9SPHN</name>
<dbReference type="AlphaFoldDB" id="A0A2A4HUN6"/>
<proteinExistence type="predicted"/>
<organism evidence="1 2">
    <name type="scientific">Sphingomonas ginsenosidimutans</name>
    <dbReference type="NCBI Taxonomy" id="862134"/>
    <lineage>
        <taxon>Bacteria</taxon>
        <taxon>Pseudomonadati</taxon>
        <taxon>Pseudomonadota</taxon>
        <taxon>Alphaproteobacteria</taxon>
        <taxon>Sphingomonadales</taxon>
        <taxon>Sphingomonadaceae</taxon>
        <taxon>Sphingomonas</taxon>
    </lineage>
</organism>